<name>A0A3N2PS87_SODAK</name>
<dbReference type="InterPro" id="IPR011989">
    <property type="entry name" value="ARM-like"/>
</dbReference>
<dbReference type="InterPro" id="IPR016024">
    <property type="entry name" value="ARM-type_fold"/>
</dbReference>
<keyword evidence="5" id="KW-1185">Reference proteome</keyword>
<dbReference type="InterPro" id="IPR046523">
    <property type="entry name" value="UTP20_dom"/>
</dbReference>
<feature type="region of interest" description="Disordered" evidence="1">
    <location>
        <begin position="1703"/>
        <end position="1750"/>
    </location>
</feature>
<dbReference type="STRING" id="1314773.A0A3N2PS87"/>
<dbReference type="InterPro" id="IPR052575">
    <property type="entry name" value="SSU_processome_comp_20"/>
</dbReference>
<feature type="domain" description="U3 small nucleolar RNA-associated protein 20" evidence="3">
    <location>
        <begin position="1772"/>
        <end position="1989"/>
    </location>
</feature>
<dbReference type="Proteomes" id="UP000272025">
    <property type="component" value="Unassembled WGS sequence"/>
</dbReference>
<gene>
    <name evidence="4" type="ORF">SODALDRAFT_334274</name>
</gene>
<feature type="compositionally biased region" description="Basic residues" evidence="1">
    <location>
        <begin position="10"/>
        <end position="23"/>
    </location>
</feature>
<feature type="compositionally biased region" description="Low complexity" evidence="1">
    <location>
        <begin position="1707"/>
        <end position="1722"/>
    </location>
</feature>
<feature type="region of interest" description="Disordered" evidence="1">
    <location>
        <begin position="2649"/>
        <end position="2697"/>
    </location>
</feature>
<dbReference type="Pfam" id="PF07539">
    <property type="entry name" value="UTP20_N"/>
    <property type="match status" value="1"/>
</dbReference>
<feature type="compositionally biased region" description="Basic residues" evidence="1">
    <location>
        <begin position="2667"/>
        <end position="2682"/>
    </location>
</feature>
<feature type="region of interest" description="Disordered" evidence="1">
    <location>
        <begin position="885"/>
        <end position="932"/>
    </location>
</feature>
<dbReference type="RefSeq" id="XP_028465002.1">
    <property type="nucleotide sequence ID" value="XM_028612158.1"/>
</dbReference>
<protein>
    <submittedName>
        <fullName evidence="4">Uncharacterized protein</fullName>
    </submittedName>
</protein>
<dbReference type="PANTHER" id="PTHR17695:SF11">
    <property type="entry name" value="SMALL SUBUNIT PROCESSOME COMPONENT 20 HOMOLOG"/>
    <property type="match status" value="1"/>
</dbReference>
<evidence type="ECO:0000313" key="5">
    <source>
        <dbReference type="Proteomes" id="UP000272025"/>
    </source>
</evidence>
<dbReference type="GeneID" id="39580636"/>
<evidence type="ECO:0000259" key="3">
    <source>
        <dbReference type="Pfam" id="PF20416"/>
    </source>
</evidence>
<evidence type="ECO:0000259" key="2">
    <source>
        <dbReference type="Pfam" id="PF07539"/>
    </source>
</evidence>
<feature type="region of interest" description="Disordered" evidence="1">
    <location>
        <begin position="2502"/>
        <end position="2525"/>
    </location>
</feature>
<evidence type="ECO:0000256" key="1">
    <source>
        <dbReference type="SAM" id="MobiDB-lite"/>
    </source>
</evidence>
<feature type="compositionally biased region" description="Acidic residues" evidence="1">
    <location>
        <begin position="898"/>
        <end position="929"/>
    </location>
</feature>
<evidence type="ECO:0000313" key="4">
    <source>
        <dbReference type="EMBL" id="ROT37196.1"/>
    </source>
</evidence>
<dbReference type="Pfam" id="PF20416">
    <property type="entry name" value="UTP20"/>
    <property type="match status" value="1"/>
</dbReference>
<organism evidence="4 5">
    <name type="scientific">Sodiomyces alkalinus (strain CBS 110278 / VKM F-3762 / F11)</name>
    <name type="common">Alkaliphilic filamentous fungus</name>
    <dbReference type="NCBI Taxonomy" id="1314773"/>
    <lineage>
        <taxon>Eukaryota</taxon>
        <taxon>Fungi</taxon>
        <taxon>Dikarya</taxon>
        <taxon>Ascomycota</taxon>
        <taxon>Pezizomycotina</taxon>
        <taxon>Sordariomycetes</taxon>
        <taxon>Hypocreomycetidae</taxon>
        <taxon>Glomerellales</taxon>
        <taxon>Plectosphaerellaceae</taxon>
        <taxon>Sodiomyces</taxon>
    </lineage>
</organism>
<feature type="domain" description="U3 small nucleolar RNA-associated protein 20 N-terminal" evidence="2">
    <location>
        <begin position="933"/>
        <end position="1543"/>
    </location>
</feature>
<dbReference type="InterPro" id="IPR011430">
    <property type="entry name" value="UTP20_N"/>
</dbReference>
<reference evidence="4 5" key="1">
    <citation type="journal article" date="2018" name="Mol. Ecol.">
        <title>The obligate alkalophilic soda-lake fungus Sodiomyces alkalinus has shifted to a protein diet.</title>
        <authorList>
            <person name="Grum-Grzhimaylo A.A."/>
            <person name="Falkoski D.L."/>
            <person name="van den Heuvel J."/>
            <person name="Valero-Jimenez C.A."/>
            <person name="Min B."/>
            <person name="Choi I.G."/>
            <person name="Lipzen A."/>
            <person name="Daum C.G."/>
            <person name="Aanen D.K."/>
            <person name="Tsang A."/>
            <person name="Henrissat B."/>
            <person name="Bilanenko E.N."/>
            <person name="de Vries R.P."/>
            <person name="van Kan J.A.L."/>
            <person name="Grigoriev I.V."/>
            <person name="Debets A.J.M."/>
        </authorList>
    </citation>
    <scope>NUCLEOTIDE SEQUENCE [LARGE SCALE GENOMIC DNA]</scope>
    <source>
        <strain evidence="4 5">F11</strain>
    </source>
</reference>
<sequence length="2697" mass="301588">MPSVSSGRITKARKGKKLTPHQKNHRWESFQTKIAKLHSLDPLRKVRRHDLDAEDLEATTSYFRNGLERWNELNISRGFVSFKREVLPLTESLAQILHFETRIFELLTQYISMQEKEALEPLLDLLTAFAHDLGIRFEKHYAASLGLVAAIAAKPQDVEVIEWAFAALAFLFKYLSRLIVPNLRPTYDVLAPLLGKTRHPPYIARFAAEATSFLIKKAAAPANRETALVSIVTHARDDLLSMAGERQFQLYQDGIMTMFSEAMKGPGETLHSTAQATLKALLGALPAPELELSPDSTWSNVICGVLTSVIHHSNATSFAPLEEAILEEANLRMAEQASDGPWRFVPLIRAIGTVAGVRAGSRMSNWSSIVRCLVSMMDWTTKRAPDVSSDQANLVWKHIVSHTAIVWHAAPMDALIPGIKDFTNSLQREPFMRWFIPFCAYLSDLDSQRFRSLFQSYFQRFVGSHWSEGHNDDELCIFLPKMVKAGSLPAPGEKETWTLPRGWQDQIVAKFERLEVSPFPERGTYDKDPQTWRDRCLPKYSMLLDLLDSTTVHPSATAKIADLLLRKLKLALRPTSSLASDEVHFSISQGFHAYLRMSKVAGPVDPGLEPLLRAALPRFSRSIGFLEAYLTYEQLKRSGPPVERRDSSSSSEGSKTEVDPVVKALVDNLSSPSHELRLATLNIFAKLESTTDESSCLALMTQIEETPLELGTLRVIAMHIRKLGQTYSSLSEGSWLRLAVPAFLFGMMTVKLTPLWKDACAALEQVGHTKSGEEAILTLALDWLDVPSSRSTGPGGPLPGQTRRPLTEFDCTHLQKLTTVAEDVHNTVESVLQIMLEYFDKQQQPVETHPFNARSQALKVLAALPALAEKRSRKIVPYFLSWATESTGPSDSRRDEEDKVAEDDEGAEGEGEEEEEEEEEDEDRDEGDAGADSWSLYDRKAMLAVFEKFVNPKSLYESEKVYQALLHQLENGDIDVQKSALKSILTWKQEGIKPYQENLEYLLDEARFKNELTVLLQGEQAIQAEHRPELMPVLLRLLYGRTISKKGAASGRHGLAATRLAVLRNLSAEDLGGFLDIALGKLRGLTVLDDNNSGLREDLFSREILAPRKQVGFMNMMLPLINELGTDVESYIDRLLNSVLYCVIYACRKLRELAAESDADQEEEKGPSHQSLFRVTRTTGLKCLHSLSRNAPNYAWTRYVEIITAEVVSPRIENLPAENTQGVSGLLQLLSIWSQLPKAALFLSINSQILPKIIECVSVEKAKDEVKIFCLGIVRNLIGLVKAPASQSEFNELIKAELLDPNTDLLLRHITAALKSDGISTSLLDACLETVVDISPLVETSENVNEVLQISIFLLNQPPRRVNPKAKGQVLLILEQFVTLHEANGVDLGPSSELFSTIFETVSALFSYFKDRENRQSLSRLMVVLSGKDAQLELIASICTSMNAFAEGRIDEPDYDRRLSGFNQVSGKDGPFTARQWLPLLHNMVFYLRADEEFGILSSNSADGMRTFIQEAAASEDEDTKKKFGAYLDKIILPALYSGAREPSATVRRECLRIFGYLLSRMPTWHAVSDLKGLLTEADEESSEPAFFFNILSPATSRQLEALQLLETANEASEFSSQNLYHFFIPVLEHFIFGRTDGSDDHGLGAQASATIGNLAMSLEWKHYRVVLQRYIGFVESKPGLQKQVVRLLGKVADALVSSSQLKHTARAQPEAGAEAQEQTQEQTREQKQAETDESGDSTSPMRRLPSSMPDEISADISNNFLPTLLKHLNHKDESEVSHRVPVGIIIVKLLKLLPEGQMGPKLAGVLTDICHILRSKGDESRDMARDTLVQIAGILGPSFFGFILKELRGALKRGYQLHVLSYTLHSILLKVIPEFRQGDLDYCLPPIVAVIIDDIFGVTGQEKDAEGYTSQMKEVKSSKSQDSMELISKSVSVNHLIHLIHPLQSLLMQKLDLRMVRKIDGLLTRITTGLLQNPAAESRDTLVFCYEVVQEVYKSRKPEEVTRIDPRVKKYLYQKGVRKSERESGNRHTYKLTRFALDVLRSVWKKYDSLRSEANISGFVPILGDAVVAGEEDVKVAAFKLLTAIVKVPFGSDEGTGLYKVATKEATKSISLSATTASDLSQSALKLVSVVLRDRRDVVVKDAAIDMLVAKLKDDLTDPLYRHVTFNFLRSVLDRKIETANVYDTLDYVGTVMITNDDKDTRDLARGAFFQFLREYPQKKARWAKQLNFIVANLKYDRDGGRLSVMEIIHLLLRKSSDDFVQEIVATCFLPVIFVVANDESDKCRLAAGELVKEIFRRADRERMKTFLALLRSWLDQDDNPAVLGLGVRAFGFFFEAREASDKDKKEVKLVLGKIGEILGTGDIRVADEDLINTTLKTTQILTQAYPAQLLGPTSRDLWVDIRNCLTHPEGSVKLSAARVLSPYLADFGAKPASAGETMSGSHGLELGTEDVQELVRLAMGALRTVEQQALDDDLAAEVTQMLIFLGPRMQAKLRDAPVADALAGDGGAGGEDEEEEEEEEARLEQRGKDLQYLLWKLSSMLRRAVRATSAAMTGKVAAMEVLETICRRVPDADLAPSLKTILYPLQSITDPAISTPFSLDEGFKAKHEAVRGRAQVLMDALQKKFGTAEYSRTLLAIREEVRARRQARSSKRRIEAVTQPEKYSRDKRKKTEKKKEKKKVKAQEYKTYRQSFKQW</sequence>
<accession>A0A3N2PS87</accession>
<feature type="region of interest" description="Disordered" evidence="1">
    <location>
        <begin position="1"/>
        <end position="23"/>
    </location>
</feature>
<dbReference type="GO" id="GO:0030686">
    <property type="term" value="C:90S preribosome"/>
    <property type="evidence" value="ECO:0007669"/>
    <property type="project" value="TreeGrafter"/>
</dbReference>
<dbReference type="EMBL" id="ML119057">
    <property type="protein sequence ID" value="ROT37196.1"/>
    <property type="molecule type" value="Genomic_DNA"/>
</dbReference>
<dbReference type="OrthoDB" id="360653at2759"/>
<dbReference type="SUPFAM" id="SSF48371">
    <property type="entry name" value="ARM repeat"/>
    <property type="match status" value="2"/>
</dbReference>
<dbReference type="PANTHER" id="PTHR17695">
    <property type="entry name" value="SMALL SUBUNIT PROCESSOME COMPONENT 20 HOMOLOG"/>
    <property type="match status" value="1"/>
</dbReference>
<dbReference type="GO" id="GO:0032040">
    <property type="term" value="C:small-subunit processome"/>
    <property type="evidence" value="ECO:0007669"/>
    <property type="project" value="TreeGrafter"/>
</dbReference>
<feature type="region of interest" description="Disordered" evidence="1">
    <location>
        <begin position="637"/>
        <end position="656"/>
    </location>
</feature>
<dbReference type="Gene3D" id="1.25.10.10">
    <property type="entry name" value="Leucine-rich Repeat Variant"/>
    <property type="match status" value="2"/>
</dbReference>
<proteinExistence type="predicted"/>
<feature type="compositionally biased region" description="Acidic residues" evidence="1">
    <location>
        <begin position="2512"/>
        <end position="2523"/>
    </location>
</feature>